<feature type="binding site" evidence="12">
    <location>
        <position position="751"/>
    </location>
    <ligand>
        <name>[4Fe-4S] cluster</name>
        <dbReference type="ChEBI" id="CHEBI:49883"/>
        <label>2</label>
    </ligand>
</feature>
<dbReference type="InterPro" id="IPR019456">
    <property type="entry name" value="Pyrv-flavodox_OxRtase_EKR"/>
</dbReference>
<dbReference type="InterPro" id="IPR002880">
    <property type="entry name" value="Pyrv_Fd/Flavodoxin_OxRdtase_N"/>
</dbReference>
<dbReference type="GO" id="GO:0005506">
    <property type="term" value="F:iron ion binding"/>
    <property type="evidence" value="ECO:0007669"/>
    <property type="project" value="InterPro"/>
</dbReference>
<keyword evidence="5 9" id="KW-0249">Electron transport</keyword>
<protein>
    <submittedName>
        <fullName evidence="14">Pyruvate synthase</fullName>
    </submittedName>
</protein>
<dbReference type="PROSITE" id="PS00198">
    <property type="entry name" value="4FE4S_FER_1"/>
    <property type="match status" value="1"/>
</dbReference>
<dbReference type="Pfam" id="PF10371">
    <property type="entry name" value="EKR"/>
    <property type="match status" value="1"/>
</dbReference>
<feature type="binding site" evidence="10">
    <location>
        <begin position="975"/>
        <end position="978"/>
    </location>
    <ligand>
        <name>thiamine diphosphate</name>
        <dbReference type="ChEBI" id="CHEBI:58937"/>
    </ligand>
</feature>
<comment type="similarity">
    <text evidence="1 9">Belongs to the pyruvate:ferredoxin/flavodoxin oxidoreductase family.</text>
</comment>
<dbReference type="FunFam" id="3.30.70.20:FF:000022">
    <property type="entry name" value="Pyruvate:ferredoxin (Flavodoxin) oxidoreductase"/>
    <property type="match status" value="1"/>
</dbReference>
<dbReference type="InterPro" id="IPR017896">
    <property type="entry name" value="4Fe4S_Fe-S-bd"/>
</dbReference>
<dbReference type="InterPro" id="IPR011895">
    <property type="entry name" value="Pyrv_flavodox_OxRed"/>
</dbReference>
<keyword evidence="2 9" id="KW-0813">Transport</keyword>
<dbReference type="Gene3D" id="3.30.70.20">
    <property type="match status" value="1"/>
</dbReference>
<evidence type="ECO:0000256" key="5">
    <source>
        <dbReference type="ARBA" id="ARBA00022982"/>
    </source>
</evidence>
<organism evidence="14 15">
    <name type="scientific">Leptotrichia wadei</name>
    <dbReference type="NCBI Taxonomy" id="157687"/>
    <lineage>
        <taxon>Bacteria</taxon>
        <taxon>Fusobacteriati</taxon>
        <taxon>Fusobacteriota</taxon>
        <taxon>Fusobacteriia</taxon>
        <taxon>Fusobacteriales</taxon>
        <taxon>Leptotrichiaceae</taxon>
        <taxon>Leptotrichia</taxon>
    </lineage>
</organism>
<evidence type="ECO:0000256" key="12">
    <source>
        <dbReference type="PIRSR" id="PIRSR000159-50"/>
    </source>
</evidence>
<dbReference type="Gene3D" id="3.40.50.970">
    <property type="match status" value="2"/>
</dbReference>
<feature type="binding site" evidence="10">
    <location>
        <position position="114"/>
    </location>
    <ligand>
        <name>pyruvate</name>
        <dbReference type="ChEBI" id="CHEBI:15361"/>
    </ligand>
</feature>
<dbReference type="PIRSF" id="PIRSF000159">
    <property type="entry name" value="NifJ"/>
    <property type="match status" value="1"/>
</dbReference>
<keyword evidence="6 9" id="KW-0560">Oxidoreductase</keyword>
<evidence type="ECO:0000256" key="9">
    <source>
        <dbReference type="PIRNR" id="PIRNR000159"/>
    </source>
</evidence>
<feature type="domain" description="4Fe-4S ferredoxin-type" evidence="13">
    <location>
        <begin position="683"/>
        <end position="712"/>
    </location>
</feature>
<evidence type="ECO:0000259" key="13">
    <source>
        <dbReference type="PROSITE" id="PS51379"/>
    </source>
</evidence>
<dbReference type="PANTHER" id="PTHR32154:SF0">
    <property type="entry name" value="PYRUVATE-FLAVODOXIN OXIDOREDUCTASE-RELATED"/>
    <property type="match status" value="1"/>
</dbReference>
<evidence type="ECO:0000256" key="3">
    <source>
        <dbReference type="ARBA" id="ARBA00022485"/>
    </source>
</evidence>
<dbReference type="Pfam" id="PF02775">
    <property type="entry name" value="TPP_enzyme_C"/>
    <property type="match status" value="1"/>
</dbReference>
<dbReference type="Gene3D" id="3.40.920.10">
    <property type="entry name" value="Pyruvate-ferredoxin oxidoreductase, PFOR, domain III"/>
    <property type="match status" value="1"/>
</dbReference>
<dbReference type="SUPFAM" id="SSF52922">
    <property type="entry name" value="TK C-terminal domain-like"/>
    <property type="match status" value="1"/>
</dbReference>
<feature type="binding site" evidence="12">
    <location>
        <position position="846"/>
    </location>
    <ligand>
        <name>[4Fe-4S] cluster</name>
        <dbReference type="ChEBI" id="CHEBI:49883"/>
        <label>3</label>
    </ligand>
</feature>
<dbReference type="RefSeq" id="WP_060918051.1">
    <property type="nucleotide sequence ID" value="NZ_KQ960078.1"/>
</dbReference>
<feature type="domain" description="4Fe-4S ferredoxin-type" evidence="13">
    <location>
        <begin position="739"/>
        <end position="771"/>
    </location>
</feature>
<evidence type="ECO:0000256" key="10">
    <source>
        <dbReference type="PIRSR" id="PIRSR000159-1"/>
    </source>
</evidence>
<dbReference type="PANTHER" id="PTHR32154">
    <property type="entry name" value="PYRUVATE-FLAVODOXIN OXIDOREDUCTASE-RELATED"/>
    <property type="match status" value="1"/>
</dbReference>
<dbReference type="OrthoDB" id="9794954at2"/>
<dbReference type="Pfam" id="PF01855">
    <property type="entry name" value="POR_N"/>
    <property type="match status" value="1"/>
</dbReference>
<evidence type="ECO:0000256" key="7">
    <source>
        <dbReference type="ARBA" id="ARBA00023004"/>
    </source>
</evidence>
<keyword evidence="3 12" id="KW-0004">4Fe-4S</keyword>
<feature type="binding site" evidence="12">
    <location>
        <position position="821"/>
    </location>
    <ligand>
        <name>[4Fe-4S] cluster</name>
        <dbReference type="ChEBI" id="CHEBI:49883"/>
        <label>3</label>
    </ligand>
</feature>
<feature type="binding site" evidence="12">
    <location>
        <position position="818"/>
    </location>
    <ligand>
        <name>[4Fe-4S] cluster</name>
        <dbReference type="ChEBI" id="CHEBI:49883"/>
        <label>3</label>
    </ligand>
</feature>
<dbReference type="InterPro" id="IPR009014">
    <property type="entry name" value="Transketo_C/PFOR_II"/>
</dbReference>
<dbReference type="InterPro" id="IPR029061">
    <property type="entry name" value="THDP-binding"/>
</dbReference>
<feature type="binding site" evidence="12">
    <location>
        <position position="754"/>
    </location>
    <ligand>
        <name>[4Fe-4S] cluster</name>
        <dbReference type="ChEBI" id="CHEBI:49883"/>
        <label>2</label>
    </ligand>
</feature>
<feature type="binding site" evidence="12">
    <location>
        <position position="695"/>
    </location>
    <ligand>
        <name>[4Fe-4S] cluster</name>
        <dbReference type="ChEBI" id="CHEBI:49883"/>
        <label>1</label>
    </ligand>
</feature>
<accession>A0A134AAJ4</accession>
<dbReference type="InterPro" id="IPR050722">
    <property type="entry name" value="Pyruvate:ferred/Flavod_OxRd"/>
</dbReference>
<comment type="caution">
    <text evidence="14">The sequence shown here is derived from an EMBL/GenBank/DDBJ whole genome shotgun (WGS) entry which is preliminary data.</text>
</comment>
<evidence type="ECO:0000313" key="15">
    <source>
        <dbReference type="Proteomes" id="UP000070483"/>
    </source>
</evidence>
<dbReference type="InterPro" id="IPR002869">
    <property type="entry name" value="Pyrv_flavodox_OxRed_cen"/>
</dbReference>
<feature type="site" description="Important for catalytic activity" evidence="11">
    <location>
        <position position="31"/>
    </location>
</feature>
<dbReference type="CDD" id="cd07034">
    <property type="entry name" value="TPP_PYR_PFOR_IOR-alpha_like"/>
    <property type="match status" value="1"/>
</dbReference>
<dbReference type="InterPro" id="IPR017900">
    <property type="entry name" value="4Fe4S_Fe_S_CS"/>
</dbReference>
<dbReference type="NCBIfam" id="TIGR02176">
    <property type="entry name" value="pyruv_ox_red"/>
    <property type="match status" value="1"/>
</dbReference>
<dbReference type="Pfam" id="PF12838">
    <property type="entry name" value="Fer4_7"/>
    <property type="match status" value="1"/>
</dbReference>
<feature type="binding site" evidence="12">
    <location>
        <position position="692"/>
    </location>
    <ligand>
        <name>[4Fe-4S] cluster</name>
        <dbReference type="ChEBI" id="CHEBI:49883"/>
        <label>1</label>
    </ligand>
</feature>
<feature type="binding site" evidence="10">
    <location>
        <position position="823"/>
    </location>
    <ligand>
        <name>thiamine diphosphate</name>
        <dbReference type="ChEBI" id="CHEBI:58937"/>
    </ligand>
</feature>
<evidence type="ECO:0000256" key="11">
    <source>
        <dbReference type="PIRSR" id="PIRSR000159-2"/>
    </source>
</evidence>
<dbReference type="SUPFAM" id="SSF54862">
    <property type="entry name" value="4Fe-4S ferredoxins"/>
    <property type="match status" value="1"/>
</dbReference>
<feature type="binding site" evidence="10">
    <location>
        <position position="31"/>
    </location>
    <ligand>
        <name>pyruvate</name>
        <dbReference type="ChEBI" id="CHEBI:15361"/>
    </ligand>
</feature>
<dbReference type="FunFam" id="3.40.50.970:FF:000041">
    <property type="entry name" value="Pyruvate:ferredoxin (Flavodoxin) oxidoreductase"/>
    <property type="match status" value="1"/>
</dbReference>
<dbReference type="FunFam" id="3.40.50.970:FF:000012">
    <property type="entry name" value="Pyruvate:ferredoxin (Flavodoxin) oxidoreductase"/>
    <property type="match status" value="1"/>
</dbReference>
<dbReference type="CDD" id="cd03377">
    <property type="entry name" value="TPP_PFOR_PNO"/>
    <property type="match status" value="1"/>
</dbReference>
<dbReference type="GO" id="GO:0006979">
    <property type="term" value="P:response to oxidative stress"/>
    <property type="evidence" value="ECO:0007669"/>
    <property type="project" value="TreeGrafter"/>
</dbReference>
<dbReference type="AlphaFoldDB" id="A0A134AAJ4"/>
<keyword evidence="7 12" id="KW-0408">Iron</keyword>
<dbReference type="PROSITE" id="PS51379">
    <property type="entry name" value="4FE4S_FER_2"/>
    <property type="match status" value="2"/>
</dbReference>
<evidence type="ECO:0000256" key="4">
    <source>
        <dbReference type="ARBA" id="ARBA00022723"/>
    </source>
</evidence>
<evidence type="ECO:0000256" key="6">
    <source>
        <dbReference type="ARBA" id="ARBA00023002"/>
    </source>
</evidence>
<feature type="site" description="Important for catalytic activity" evidence="11">
    <location>
        <position position="64"/>
    </location>
</feature>
<feature type="binding site" evidence="12">
    <location>
        <position position="698"/>
    </location>
    <ligand>
        <name>[4Fe-4S] cluster</name>
        <dbReference type="ChEBI" id="CHEBI:49883"/>
        <label>1</label>
    </ligand>
</feature>
<evidence type="ECO:0000256" key="8">
    <source>
        <dbReference type="ARBA" id="ARBA00023014"/>
    </source>
</evidence>
<gene>
    <name evidence="14" type="ORF">HMPREF3180_01347</name>
</gene>
<feature type="binding site" evidence="10">
    <location>
        <position position="64"/>
    </location>
    <ligand>
        <name>thiamine diphosphate</name>
        <dbReference type="ChEBI" id="CHEBI:58937"/>
    </ligand>
</feature>
<reference evidence="15" key="1">
    <citation type="submission" date="2016-01" db="EMBL/GenBank/DDBJ databases">
        <authorList>
            <person name="Mitreva M."/>
            <person name="Pepin K.H."/>
            <person name="Mihindukulasuriya K.A."/>
            <person name="Fulton R."/>
            <person name="Fronick C."/>
            <person name="O'Laughlin M."/>
            <person name="Miner T."/>
            <person name="Herter B."/>
            <person name="Rosa B.A."/>
            <person name="Cordes M."/>
            <person name="Tomlinson C."/>
            <person name="Wollam A."/>
            <person name="Palsikar V.B."/>
            <person name="Mardis E.R."/>
            <person name="Wilson R.K."/>
        </authorList>
    </citation>
    <scope>NUCLEOTIDE SEQUENCE [LARGE SCALE GENOMIC DNA]</scope>
    <source>
        <strain evidence="15">KA00185</strain>
    </source>
</reference>
<dbReference type="InterPro" id="IPR037112">
    <property type="entry name" value="Pyrv-flavodox_OxR_EKR_sf"/>
</dbReference>
<feature type="site" description="Important for catalytic activity" evidence="11">
    <location>
        <position position="1009"/>
    </location>
</feature>
<dbReference type="FunFam" id="3.40.920.10:FF:000001">
    <property type="entry name" value="Pyruvate:ferredoxin (Flavodoxin) oxidoreductase"/>
    <property type="match status" value="1"/>
</dbReference>
<dbReference type="InterPro" id="IPR019752">
    <property type="entry name" value="Pyrv/ketoisovalerate_OxRed_cat"/>
</dbReference>
<evidence type="ECO:0000256" key="1">
    <source>
        <dbReference type="ARBA" id="ARBA00009032"/>
    </source>
</evidence>
<feature type="site" description="Important for catalytic activity" evidence="11">
    <location>
        <position position="114"/>
    </location>
</feature>
<feature type="binding site" evidence="12">
    <location>
        <position position="702"/>
    </location>
    <ligand>
        <name>[4Fe-4S] cluster</name>
        <dbReference type="ChEBI" id="CHEBI:49883"/>
        <label>2</label>
    </ligand>
</feature>
<dbReference type="InterPro" id="IPR033412">
    <property type="entry name" value="PFOR_II"/>
</dbReference>
<feature type="binding site" evidence="12">
    <location>
        <position position="748"/>
    </location>
    <ligand>
        <name>[4Fe-4S] cluster</name>
        <dbReference type="ChEBI" id="CHEBI:49883"/>
        <label>2</label>
    </ligand>
</feature>
<dbReference type="STRING" id="157687.HMPREF3180_01347"/>
<evidence type="ECO:0000256" key="2">
    <source>
        <dbReference type="ARBA" id="ARBA00022448"/>
    </source>
</evidence>
<comment type="cofactor">
    <cofactor evidence="12">
        <name>[4Fe-4S] cluster</name>
        <dbReference type="ChEBI" id="CHEBI:49883"/>
    </cofactor>
    <text evidence="12">Binds 3 [4Fe-4S] clusters per subunit.</text>
</comment>
<feature type="binding site" evidence="10">
    <location>
        <position position="846"/>
    </location>
    <ligand>
        <name>thiamine diphosphate</name>
        <dbReference type="ChEBI" id="CHEBI:58937"/>
    </ligand>
</feature>
<keyword evidence="4 12" id="KW-0479">Metal-binding</keyword>
<proteinExistence type="inferred from homology"/>
<dbReference type="FunFam" id="3.40.50.920:FF:000007">
    <property type="entry name" value="Pyruvate:ferredoxin (Flavodoxin) oxidoreductase"/>
    <property type="match status" value="1"/>
</dbReference>
<dbReference type="PATRIC" id="fig|157687.3.peg.1342"/>
<dbReference type="SMART" id="SM00890">
    <property type="entry name" value="EKR"/>
    <property type="match status" value="1"/>
</dbReference>
<sequence>MTKNMKTMDGNQAAAHIAYAFTEVAGIYPITPSSTMSELVDQWASYGKENLFGMPVKVVEMQSEAGAAGIVHGSLQTGALTTTFTASQGLLLKIPNMYKIAGELLPGVMHVAARAISAQALSIFGDHQDIYSARMTGWTMLATSSVQEVMDLAGIAHLTAIKSRVPVMHFFDGFRTSHEINKIEVMDYEFLESLLDKKAVQEFRERALNPENPVTRGTAQNDDIYFQAREAQNKFYEAVPDIVNDYMKKISEKTGRNYAPFVYYGSETAERVIIAMGSVNETIKEVVDYLNKNGENVGVLNVHLYRPFSSRYFFDAMPKSVKKIAVLDRTKEPGALGEPLYMDVKALYYGCENAPEIVGGRYGLSSKDTTPEQIIAVFKNIAQKEPKNNFTIGIIDDVTFTSLALEDEVFTGNEDVKECLFYGLGSDGTVGANKNSIKIIGDKTDLYAQGYFAYDSKKAGGVTRSHLRFSKNPIHSTYLVTRPGFVACSAPAYLGKYDMISGLKEGGTFLLNTIWDKEKLVKNIPNEIKRELARKKIRFFIINATKLAKEIGLGNRTNTIMQSAFFYLSKVIPHEEAKEYMKEYAQRSYGRKGKDVVQKNWNAIDRGVDGLEEVEVLPEWADLEVNEQIIEAAKPEFIKKIVDPINHMKGNELPVSSIIENGMVDGSFQPGTANYEKRGVASEVPEWQPDLCIQCNQCAYVCPHAVIRPFLLDEEEIAKAPEGMPTIKALGRGMNDLNYKIQVSPLDCTGCSACVDVCPAPRGKAIVMKSTQSQIEKNEVEYTDYLFNNVSYKDKILEKNTVKGSQFAKPLFEFSGACAGCGETPYIKLVTQLFGERMIVANATGCSSIYGASTPSSPYTTGESGCGPAWASSLFEDNAEYGYGMFQAVNTIRHRILKRMKEVKEDVSPVLAELFNKFAENFDNGDKTTEIRDELVTALEKENAENANEKVKNNIDEILELKQYLIKKSIWMFGGDGWAYDIGFGGLDHVLASGDDVNILVLDTEVYSNTGGQSSKSSRTGAVAKFAASGKPVKKKDLAAILMTYGNIYVAKVSMGANQNQTLKAIREAESYPGPSIVIAYSPCIEHGIKAGMGKFQTEEKLATEVGYWPIFRFDPRLAERGKNPFQLDTRNPAWEKYEEFLLGERRYATLAAEFPEKAKELLEINLKNAKDSWNYYKRLAAMDYSIEE</sequence>
<dbReference type="GO" id="GO:0022900">
    <property type="term" value="P:electron transport chain"/>
    <property type="evidence" value="ECO:0007669"/>
    <property type="project" value="InterPro"/>
</dbReference>
<dbReference type="GO" id="GO:0030976">
    <property type="term" value="F:thiamine pyrophosphate binding"/>
    <property type="evidence" value="ECO:0007669"/>
    <property type="project" value="InterPro"/>
</dbReference>
<dbReference type="GO" id="GO:0051539">
    <property type="term" value="F:4 iron, 4 sulfur cluster binding"/>
    <property type="evidence" value="ECO:0007669"/>
    <property type="project" value="UniProtKB-KW"/>
</dbReference>
<dbReference type="EMBL" id="LSDD01000096">
    <property type="protein sequence ID" value="KXB64520.1"/>
    <property type="molecule type" value="Genomic_DNA"/>
</dbReference>
<dbReference type="GO" id="GO:0016903">
    <property type="term" value="F:oxidoreductase activity, acting on the aldehyde or oxo group of donors"/>
    <property type="evidence" value="ECO:0007669"/>
    <property type="project" value="InterPro"/>
</dbReference>
<keyword evidence="8 12" id="KW-0411">Iron-sulfur</keyword>
<evidence type="ECO:0000313" key="14">
    <source>
        <dbReference type="EMBL" id="KXB64520.1"/>
    </source>
</evidence>
<dbReference type="Pfam" id="PF01558">
    <property type="entry name" value="POR"/>
    <property type="match status" value="1"/>
</dbReference>
<dbReference type="SUPFAM" id="SSF53323">
    <property type="entry name" value="Pyruvate-ferredoxin oxidoreductase, PFOR, domain III"/>
    <property type="match status" value="1"/>
</dbReference>
<dbReference type="InterPro" id="IPR011766">
    <property type="entry name" value="TPP_enzyme_TPP-bd"/>
</dbReference>
<feature type="binding site" evidence="12">
    <location>
        <position position="1084"/>
    </location>
    <ligand>
        <name>[4Fe-4S] cluster</name>
        <dbReference type="ChEBI" id="CHEBI:49883"/>
        <label>3</label>
    </ligand>
</feature>
<dbReference type="SUPFAM" id="SSF52518">
    <property type="entry name" value="Thiamin diphosphate-binding fold (THDP-binding)"/>
    <property type="match status" value="2"/>
</dbReference>
<feature type="binding site" evidence="10">
    <location>
        <begin position="1004"/>
        <end position="1009"/>
    </location>
    <ligand>
        <name>thiamine diphosphate</name>
        <dbReference type="ChEBI" id="CHEBI:58937"/>
    </ligand>
</feature>
<dbReference type="Gene3D" id="3.40.50.920">
    <property type="match status" value="1"/>
</dbReference>
<keyword evidence="15" id="KW-1185">Reference proteome</keyword>
<dbReference type="Gene3D" id="4.10.780.10">
    <property type="entry name" value="Pyruvate-flavodoxin oxidoreductase, EKR domain"/>
    <property type="match status" value="1"/>
</dbReference>
<feature type="binding site" evidence="12">
    <location>
        <position position="758"/>
    </location>
    <ligand>
        <name>[4Fe-4S] cluster</name>
        <dbReference type="ChEBI" id="CHEBI:49883"/>
        <label>1</label>
    </ligand>
</feature>
<dbReference type="Pfam" id="PF17147">
    <property type="entry name" value="PFOR_II"/>
    <property type="match status" value="1"/>
</dbReference>
<dbReference type="Proteomes" id="UP000070483">
    <property type="component" value="Unassembled WGS sequence"/>
</dbReference>
<name>A0A134AAJ4_9FUSO</name>
<keyword evidence="14" id="KW-0670">Pyruvate</keyword>